<evidence type="ECO:0000313" key="3">
    <source>
        <dbReference type="Proteomes" id="UP000700059"/>
    </source>
</evidence>
<dbReference type="EMBL" id="JAIGYQ010000010">
    <property type="protein sequence ID" value="MBX7491258.1"/>
    <property type="molecule type" value="Genomic_DNA"/>
</dbReference>
<keyword evidence="1" id="KW-0732">Signal</keyword>
<proteinExistence type="predicted"/>
<feature type="signal peptide" evidence="1">
    <location>
        <begin position="1"/>
        <end position="20"/>
    </location>
</feature>
<keyword evidence="3" id="KW-1185">Reference proteome</keyword>
<evidence type="ECO:0000313" key="2">
    <source>
        <dbReference type="EMBL" id="MBX7491258.1"/>
    </source>
</evidence>
<reference evidence="2 3" key="1">
    <citation type="submission" date="2021-08" db="EMBL/GenBank/DDBJ databases">
        <title>Helicobacter spp. isolated from feces of Anatolian Ground Squirrel (Spermophilus xanthoprymnus) in Turkey.</title>
        <authorList>
            <person name="Aydin F."/>
            <person name="Abay S."/>
            <person name="Kayman T."/>
            <person name="Karakaya E."/>
            <person name="Saticioglu I.B."/>
        </authorList>
    </citation>
    <scope>NUCLEOTIDE SEQUENCE [LARGE SCALE GENOMIC DNA]</scope>
    <source>
        <strain evidence="2 3">Faydin-H70</strain>
    </source>
</reference>
<dbReference type="Proteomes" id="UP000700059">
    <property type="component" value="Unassembled WGS sequence"/>
</dbReference>
<protein>
    <submittedName>
        <fullName evidence="2">Uncharacterized protein</fullName>
    </submittedName>
</protein>
<evidence type="ECO:0000256" key="1">
    <source>
        <dbReference type="SAM" id="SignalP"/>
    </source>
</evidence>
<organism evidence="2 3">
    <name type="scientific">Helicobacter turcicus</name>
    <dbReference type="NCBI Taxonomy" id="2867412"/>
    <lineage>
        <taxon>Bacteria</taxon>
        <taxon>Pseudomonadati</taxon>
        <taxon>Campylobacterota</taxon>
        <taxon>Epsilonproteobacteria</taxon>
        <taxon>Campylobacterales</taxon>
        <taxon>Helicobacteraceae</taxon>
        <taxon>Helicobacter</taxon>
    </lineage>
</organism>
<name>A0ABS7JPG5_9HELI</name>
<dbReference type="RefSeq" id="WP_221532504.1">
    <property type="nucleotide sequence ID" value="NZ_JAIGYP010000010.1"/>
</dbReference>
<accession>A0ABS7JPG5</accession>
<comment type="caution">
    <text evidence="2">The sequence shown here is derived from an EMBL/GenBank/DDBJ whole genome shotgun (WGS) entry which is preliminary data.</text>
</comment>
<gene>
    <name evidence="2" type="ORF">K4G57_07275</name>
</gene>
<sequence length="113" mass="12759">MKQILLLSLLALMLLNKSFACGGCRDSYLGSNLANTSKDSYNNGESEIFKAIQSLNAILETQIIKVEQTALKEKEILLHLQKYTNLKEQSLNFYLKSHIELQGIINSIKAIRE</sequence>
<feature type="chain" id="PRO_5047448966" evidence="1">
    <location>
        <begin position="21"/>
        <end position="113"/>
    </location>
</feature>